<dbReference type="AlphaFoldDB" id="A0A9W9K0Y6"/>
<dbReference type="InterPro" id="IPR045518">
    <property type="entry name" value="2EXR"/>
</dbReference>
<dbReference type="PANTHER" id="PTHR35910">
    <property type="entry name" value="2EXR DOMAIN-CONTAINING PROTEIN"/>
    <property type="match status" value="1"/>
</dbReference>
<protein>
    <recommendedName>
        <fullName evidence="1">2EXR domain-containing protein</fullName>
    </recommendedName>
</protein>
<dbReference type="Pfam" id="PF20150">
    <property type="entry name" value="2EXR"/>
    <property type="match status" value="1"/>
</dbReference>
<dbReference type="OrthoDB" id="3540486at2759"/>
<evidence type="ECO:0000313" key="2">
    <source>
        <dbReference type="EMBL" id="KAJ5088755.1"/>
    </source>
</evidence>
<dbReference type="Proteomes" id="UP001149165">
    <property type="component" value="Unassembled WGS sequence"/>
</dbReference>
<gene>
    <name evidence="2" type="ORF">N7456_012371</name>
</gene>
<keyword evidence="3" id="KW-1185">Reference proteome</keyword>
<comment type="caution">
    <text evidence="2">The sequence shown here is derived from an EMBL/GenBank/DDBJ whole genome shotgun (WGS) entry which is preliminary data.</text>
</comment>
<organism evidence="2 3">
    <name type="scientific">Penicillium angulare</name>
    <dbReference type="NCBI Taxonomy" id="116970"/>
    <lineage>
        <taxon>Eukaryota</taxon>
        <taxon>Fungi</taxon>
        <taxon>Dikarya</taxon>
        <taxon>Ascomycota</taxon>
        <taxon>Pezizomycotina</taxon>
        <taxon>Eurotiomycetes</taxon>
        <taxon>Eurotiomycetidae</taxon>
        <taxon>Eurotiales</taxon>
        <taxon>Aspergillaceae</taxon>
        <taxon>Penicillium</taxon>
    </lineage>
</organism>
<evidence type="ECO:0000259" key="1">
    <source>
        <dbReference type="Pfam" id="PF20150"/>
    </source>
</evidence>
<name>A0A9W9K0Y6_9EURO</name>
<sequence length="307" mass="35400">MSGSDEQGQDFAQFSQLPTELRLAIWLLCLPCRVVEIDQFHDHRDPFAVDEDRGPCKWEYTTKLNQRLPIASQVCQESRYIALQAGKYYSSEVPPDVKWEYMMLTKRFWVDRTHDSIHLNWAPRLEPLYDFACSLKGSALGYLAYNASQTQGASFMFDYIQCKFDNYKKRIKMEDRLRALRKLQNAAVVMRVVVIHMTLKDARTTGLFGLLGDAPVQIVDVCDEKRQDAFHDLARSNCGQFTTVAQDLKRVSPLSDQAALKKRLLEIYSPDGTTKLSLYPAIMFRLCTRFCNQPFARIDNRKPRGCV</sequence>
<dbReference type="PANTHER" id="PTHR35910:SF1">
    <property type="entry name" value="2EXR DOMAIN-CONTAINING PROTEIN"/>
    <property type="match status" value="1"/>
</dbReference>
<feature type="domain" description="2EXR" evidence="1">
    <location>
        <begin position="11"/>
        <end position="117"/>
    </location>
</feature>
<evidence type="ECO:0000313" key="3">
    <source>
        <dbReference type="Proteomes" id="UP001149165"/>
    </source>
</evidence>
<dbReference type="EMBL" id="JAPQKH010000007">
    <property type="protein sequence ID" value="KAJ5088755.1"/>
    <property type="molecule type" value="Genomic_DNA"/>
</dbReference>
<accession>A0A9W9K0Y6</accession>
<proteinExistence type="predicted"/>
<reference evidence="2" key="1">
    <citation type="submission" date="2022-11" db="EMBL/GenBank/DDBJ databases">
        <authorList>
            <person name="Petersen C."/>
        </authorList>
    </citation>
    <scope>NUCLEOTIDE SEQUENCE</scope>
    <source>
        <strain evidence="2">IBT 30069</strain>
    </source>
</reference>
<reference evidence="2" key="2">
    <citation type="journal article" date="2023" name="IMA Fungus">
        <title>Comparative genomic study of the Penicillium genus elucidates a diverse pangenome and 15 lateral gene transfer events.</title>
        <authorList>
            <person name="Petersen C."/>
            <person name="Sorensen T."/>
            <person name="Nielsen M.R."/>
            <person name="Sondergaard T.E."/>
            <person name="Sorensen J.L."/>
            <person name="Fitzpatrick D.A."/>
            <person name="Frisvad J.C."/>
            <person name="Nielsen K.L."/>
        </authorList>
    </citation>
    <scope>NUCLEOTIDE SEQUENCE</scope>
    <source>
        <strain evidence="2">IBT 30069</strain>
    </source>
</reference>